<dbReference type="InterPro" id="IPR029479">
    <property type="entry name" value="Nitroreductase"/>
</dbReference>
<accession>A0A166CIK0</accession>
<keyword evidence="8" id="KW-1185">Reference proteome</keyword>
<dbReference type="SUPFAM" id="SSF55469">
    <property type="entry name" value="FMN-dependent nitroreductase-like"/>
    <property type="match status" value="1"/>
</dbReference>
<dbReference type="OrthoDB" id="287850at2157"/>
<dbReference type="STRING" id="49547.MBCUR_04370"/>
<dbReference type="Proteomes" id="UP000077245">
    <property type="component" value="Unassembled WGS sequence"/>
</dbReference>
<comment type="cofactor">
    <cofactor evidence="1">
        <name>FMN</name>
        <dbReference type="ChEBI" id="CHEBI:58210"/>
    </cofactor>
</comment>
<evidence type="ECO:0000313" key="7">
    <source>
        <dbReference type="EMBL" id="KZX14545.1"/>
    </source>
</evidence>
<dbReference type="PANTHER" id="PTHR43673:SF2">
    <property type="entry name" value="NITROREDUCTASE"/>
    <property type="match status" value="1"/>
</dbReference>
<dbReference type="GO" id="GO:0008752">
    <property type="term" value="F:FMN reductase [NAD(P)H] activity"/>
    <property type="evidence" value="ECO:0007669"/>
    <property type="project" value="UniProtKB-EC"/>
</dbReference>
<dbReference type="AlphaFoldDB" id="A0A166CIK0"/>
<dbReference type="EMBL" id="LWMV01000083">
    <property type="protein sequence ID" value="KZX14545.1"/>
    <property type="molecule type" value="Genomic_DNA"/>
</dbReference>
<dbReference type="PANTHER" id="PTHR43673">
    <property type="entry name" value="NAD(P)H NITROREDUCTASE YDGI-RELATED"/>
    <property type="match status" value="1"/>
</dbReference>
<name>A0A166CIK0_9EURY</name>
<keyword evidence="5 7" id="KW-0560">Oxidoreductase</keyword>
<proteinExistence type="inferred from homology"/>
<sequence>MSVFEVIENRKSVRSYLDEEVNEEELKKIVETGKKAPQAGEFQITVIQNKNLIAKINDLALTGMKNSGNDFLVERASIEGYQPLYNAPVLVLLSAPEEGHGDINTALASENIILAATELGYGTVYLVTPTLAFLGEEREGLLKELNLPNGFIPVNGIAIGKEGVETIQSPPAEDIDNINYVK</sequence>
<dbReference type="EC" id="1.5.1.39" evidence="7"/>
<dbReference type="Gene3D" id="3.40.109.10">
    <property type="entry name" value="NADH Oxidase"/>
    <property type="match status" value="1"/>
</dbReference>
<gene>
    <name evidence="7" type="primary">nfrA2_1</name>
    <name evidence="7" type="ORF">MBCUR_04370</name>
</gene>
<keyword evidence="4" id="KW-0288">FMN</keyword>
<dbReference type="Pfam" id="PF00881">
    <property type="entry name" value="Nitroreductase"/>
    <property type="match status" value="1"/>
</dbReference>
<comment type="similarity">
    <text evidence="2">Belongs to the nitroreductase family.</text>
</comment>
<evidence type="ECO:0000256" key="2">
    <source>
        <dbReference type="ARBA" id="ARBA00007118"/>
    </source>
</evidence>
<evidence type="ECO:0000256" key="1">
    <source>
        <dbReference type="ARBA" id="ARBA00001917"/>
    </source>
</evidence>
<reference evidence="7 8" key="1">
    <citation type="submission" date="2016-04" db="EMBL/GenBank/DDBJ databases">
        <title>Genome sequence of Methanobrevibacter curvatus DSM 11111.</title>
        <authorList>
            <person name="Poehlein A."/>
            <person name="Seedorf H."/>
            <person name="Daniel R."/>
        </authorList>
    </citation>
    <scope>NUCLEOTIDE SEQUENCE [LARGE SCALE GENOMIC DNA]</scope>
    <source>
        <strain evidence="7 8">DSM 11111</strain>
    </source>
</reference>
<evidence type="ECO:0000256" key="5">
    <source>
        <dbReference type="ARBA" id="ARBA00023002"/>
    </source>
</evidence>
<comment type="caution">
    <text evidence="7">The sequence shown here is derived from an EMBL/GenBank/DDBJ whole genome shotgun (WGS) entry which is preliminary data.</text>
</comment>
<evidence type="ECO:0000313" key="8">
    <source>
        <dbReference type="Proteomes" id="UP000077245"/>
    </source>
</evidence>
<feature type="domain" description="Nitroreductase" evidence="6">
    <location>
        <begin position="7"/>
        <end position="160"/>
    </location>
</feature>
<dbReference type="RefSeq" id="WP_067089633.1">
    <property type="nucleotide sequence ID" value="NZ_LWMV01000083.1"/>
</dbReference>
<organism evidence="7 8">
    <name type="scientific">Methanobrevibacter curvatus</name>
    <dbReference type="NCBI Taxonomy" id="49547"/>
    <lineage>
        <taxon>Archaea</taxon>
        <taxon>Methanobacteriati</taxon>
        <taxon>Methanobacteriota</taxon>
        <taxon>Methanomada group</taxon>
        <taxon>Methanobacteria</taxon>
        <taxon>Methanobacteriales</taxon>
        <taxon>Methanobacteriaceae</taxon>
        <taxon>Methanobrevibacter</taxon>
    </lineage>
</organism>
<evidence type="ECO:0000256" key="3">
    <source>
        <dbReference type="ARBA" id="ARBA00022630"/>
    </source>
</evidence>
<dbReference type="PATRIC" id="fig|49547.3.peg.454"/>
<evidence type="ECO:0000259" key="6">
    <source>
        <dbReference type="Pfam" id="PF00881"/>
    </source>
</evidence>
<evidence type="ECO:0000256" key="4">
    <source>
        <dbReference type="ARBA" id="ARBA00022643"/>
    </source>
</evidence>
<keyword evidence="3" id="KW-0285">Flavoprotein</keyword>
<protein>
    <submittedName>
        <fullName evidence="7">FMN reductase</fullName>
        <ecNumber evidence="7">1.5.1.39</ecNumber>
    </submittedName>
</protein>
<dbReference type="InterPro" id="IPR000415">
    <property type="entry name" value="Nitroreductase-like"/>
</dbReference>